<evidence type="ECO:0000259" key="9">
    <source>
        <dbReference type="PROSITE" id="PS50110"/>
    </source>
</evidence>
<dbReference type="Pfam" id="PF17159">
    <property type="entry name" value="MASE3"/>
    <property type="match status" value="1"/>
</dbReference>
<dbReference type="SUPFAM" id="SSF47384">
    <property type="entry name" value="Homodimeric domain of signal transducing histidine kinase"/>
    <property type="match status" value="1"/>
</dbReference>
<evidence type="ECO:0000256" key="5">
    <source>
        <dbReference type="ARBA" id="ARBA00022777"/>
    </source>
</evidence>
<dbReference type="InterPro" id="IPR000014">
    <property type="entry name" value="PAS"/>
</dbReference>
<dbReference type="Pfam" id="PF00512">
    <property type="entry name" value="HisKA"/>
    <property type="match status" value="1"/>
</dbReference>
<dbReference type="InterPro" id="IPR011006">
    <property type="entry name" value="CheY-like_superfamily"/>
</dbReference>
<organism evidence="12 13">
    <name type="scientific">Desulfamplus magnetovallimortis</name>
    <dbReference type="NCBI Taxonomy" id="1246637"/>
    <lineage>
        <taxon>Bacteria</taxon>
        <taxon>Pseudomonadati</taxon>
        <taxon>Thermodesulfobacteriota</taxon>
        <taxon>Desulfobacteria</taxon>
        <taxon>Desulfobacterales</taxon>
        <taxon>Desulfobacteraceae</taxon>
        <taxon>Desulfamplus</taxon>
    </lineage>
</organism>
<feature type="transmembrane region" description="Helical" evidence="7">
    <location>
        <begin position="39"/>
        <end position="60"/>
    </location>
</feature>
<dbReference type="RefSeq" id="WP_080804433.1">
    <property type="nucleotide sequence ID" value="NZ_LT828547.1"/>
</dbReference>
<dbReference type="EMBL" id="FWEV01000028">
    <property type="protein sequence ID" value="SLM28055.1"/>
    <property type="molecule type" value="Genomic_DNA"/>
</dbReference>
<dbReference type="InterPro" id="IPR003594">
    <property type="entry name" value="HATPase_dom"/>
</dbReference>
<dbReference type="Pfam" id="PF02518">
    <property type="entry name" value="HATPase_c"/>
    <property type="match status" value="1"/>
</dbReference>
<dbReference type="Gene3D" id="1.10.287.130">
    <property type="match status" value="1"/>
</dbReference>
<dbReference type="PROSITE" id="PS50109">
    <property type="entry name" value="HIS_KIN"/>
    <property type="match status" value="1"/>
</dbReference>
<dbReference type="InterPro" id="IPR005467">
    <property type="entry name" value="His_kinase_dom"/>
</dbReference>
<dbReference type="Pfam" id="PF13185">
    <property type="entry name" value="GAF_2"/>
    <property type="match status" value="1"/>
</dbReference>
<keyword evidence="13" id="KW-1185">Reference proteome</keyword>
<comment type="catalytic activity">
    <reaction evidence="1">
        <text>ATP + protein L-histidine = ADP + protein N-phospho-L-histidine.</text>
        <dbReference type="EC" id="2.7.13.3"/>
    </reaction>
</comment>
<dbReference type="Pfam" id="PF08448">
    <property type="entry name" value="PAS_4"/>
    <property type="match status" value="1"/>
</dbReference>
<dbReference type="CDD" id="cd00082">
    <property type="entry name" value="HisKA"/>
    <property type="match status" value="1"/>
</dbReference>
<proteinExistence type="predicted"/>
<feature type="domain" description="PAS" evidence="10">
    <location>
        <begin position="456"/>
        <end position="526"/>
    </location>
</feature>
<evidence type="ECO:0000256" key="7">
    <source>
        <dbReference type="SAM" id="Phobius"/>
    </source>
</evidence>
<reference evidence="12 13" key="1">
    <citation type="submission" date="2017-03" db="EMBL/GenBank/DDBJ databases">
        <authorList>
            <person name="Afonso C.L."/>
            <person name="Miller P.J."/>
            <person name="Scott M.A."/>
            <person name="Spackman E."/>
            <person name="Goraichik I."/>
            <person name="Dimitrov K.M."/>
            <person name="Suarez D.L."/>
            <person name="Swayne D.E."/>
        </authorList>
    </citation>
    <scope>NUCLEOTIDE SEQUENCE [LARGE SCALE GENOMIC DNA]</scope>
    <source>
        <strain evidence="12">PRJEB14757</strain>
    </source>
</reference>
<dbReference type="SMART" id="SM00091">
    <property type="entry name" value="PAS"/>
    <property type="match status" value="2"/>
</dbReference>
<dbReference type="InterPro" id="IPR001610">
    <property type="entry name" value="PAC"/>
</dbReference>
<feature type="transmembrane region" description="Helical" evidence="7">
    <location>
        <begin position="178"/>
        <end position="195"/>
    </location>
</feature>
<dbReference type="Gene3D" id="3.30.450.20">
    <property type="entry name" value="PAS domain"/>
    <property type="match status" value="2"/>
</dbReference>
<dbReference type="Pfam" id="PF13426">
    <property type="entry name" value="PAS_9"/>
    <property type="match status" value="1"/>
</dbReference>
<dbReference type="PROSITE" id="PS50110">
    <property type="entry name" value="RESPONSE_REGULATORY"/>
    <property type="match status" value="1"/>
</dbReference>
<keyword evidence="4 12" id="KW-0808">Transferase</keyword>
<dbReference type="SUPFAM" id="SSF55781">
    <property type="entry name" value="GAF domain-like"/>
    <property type="match status" value="1"/>
</dbReference>
<dbReference type="InterPro" id="IPR033425">
    <property type="entry name" value="MASE3"/>
</dbReference>
<dbReference type="PROSITE" id="PS50112">
    <property type="entry name" value="PAS"/>
    <property type="match status" value="2"/>
</dbReference>
<dbReference type="InterPro" id="IPR004358">
    <property type="entry name" value="Sig_transdc_His_kin-like_C"/>
</dbReference>
<feature type="transmembrane region" description="Helical" evidence="7">
    <location>
        <begin position="72"/>
        <end position="91"/>
    </location>
</feature>
<dbReference type="InterPro" id="IPR029016">
    <property type="entry name" value="GAF-like_dom_sf"/>
</dbReference>
<keyword evidence="3 6" id="KW-0597">Phosphoprotein</keyword>
<dbReference type="OrthoDB" id="5408805at2"/>
<feature type="transmembrane region" description="Helical" evidence="7">
    <location>
        <begin position="12"/>
        <end position="33"/>
    </location>
</feature>
<dbReference type="PANTHER" id="PTHR43065:SF42">
    <property type="entry name" value="TWO-COMPONENT SENSOR PPRA"/>
    <property type="match status" value="1"/>
</dbReference>
<dbReference type="SUPFAM" id="SSF52172">
    <property type="entry name" value="CheY-like"/>
    <property type="match status" value="1"/>
</dbReference>
<dbReference type="NCBIfam" id="TIGR00229">
    <property type="entry name" value="sensory_box"/>
    <property type="match status" value="2"/>
</dbReference>
<evidence type="ECO:0000313" key="13">
    <source>
        <dbReference type="Proteomes" id="UP000191931"/>
    </source>
</evidence>
<evidence type="ECO:0000256" key="3">
    <source>
        <dbReference type="ARBA" id="ARBA00022553"/>
    </source>
</evidence>
<dbReference type="InterPro" id="IPR001789">
    <property type="entry name" value="Sig_transdc_resp-reg_receiver"/>
</dbReference>
<feature type="modified residue" description="4-aspartylphosphate" evidence="6">
    <location>
        <position position="1013"/>
    </location>
</feature>
<protein>
    <recommendedName>
        <fullName evidence="2">histidine kinase</fullName>
        <ecNumber evidence="2">2.7.13.3</ecNumber>
    </recommendedName>
</protein>
<dbReference type="SMART" id="SM00388">
    <property type="entry name" value="HisKA"/>
    <property type="match status" value="1"/>
</dbReference>
<evidence type="ECO:0000256" key="2">
    <source>
        <dbReference type="ARBA" id="ARBA00012438"/>
    </source>
</evidence>
<dbReference type="Gene3D" id="3.30.565.10">
    <property type="entry name" value="Histidine kinase-like ATPase, C-terminal domain"/>
    <property type="match status" value="1"/>
</dbReference>
<accession>A0A1W1H6P5</accession>
<gene>
    <name evidence="12" type="ORF">MTBBW1_1230026</name>
</gene>
<keyword evidence="5 12" id="KW-0418">Kinase</keyword>
<dbReference type="InterPro" id="IPR035965">
    <property type="entry name" value="PAS-like_dom_sf"/>
</dbReference>
<evidence type="ECO:0000256" key="6">
    <source>
        <dbReference type="PROSITE-ProRule" id="PRU00169"/>
    </source>
</evidence>
<feature type="transmembrane region" description="Helical" evidence="7">
    <location>
        <begin position="207"/>
        <end position="228"/>
    </location>
</feature>
<dbReference type="AlphaFoldDB" id="A0A1W1H6P5"/>
<evidence type="ECO:0000256" key="4">
    <source>
        <dbReference type="ARBA" id="ARBA00022679"/>
    </source>
</evidence>
<feature type="domain" description="Response regulatory" evidence="9">
    <location>
        <begin position="962"/>
        <end position="1078"/>
    </location>
</feature>
<dbReference type="EC" id="2.7.13.3" evidence="2"/>
<keyword evidence="7" id="KW-1133">Transmembrane helix</keyword>
<dbReference type="Gene3D" id="3.40.50.2300">
    <property type="match status" value="1"/>
</dbReference>
<evidence type="ECO:0000259" key="8">
    <source>
        <dbReference type="PROSITE" id="PS50109"/>
    </source>
</evidence>
<evidence type="ECO:0000259" key="11">
    <source>
        <dbReference type="PROSITE" id="PS50113"/>
    </source>
</evidence>
<keyword evidence="7" id="KW-0472">Membrane</keyword>
<dbReference type="SUPFAM" id="SSF55874">
    <property type="entry name" value="ATPase domain of HSP90 chaperone/DNA topoisomerase II/histidine kinase"/>
    <property type="match status" value="1"/>
</dbReference>
<dbReference type="SUPFAM" id="SSF55785">
    <property type="entry name" value="PYP-like sensor domain (PAS domain)"/>
    <property type="match status" value="2"/>
</dbReference>
<dbReference type="InterPro" id="IPR000700">
    <property type="entry name" value="PAS-assoc_C"/>
</dbReference>
<feature type="transmembrane region" description="Helical" evidence="7">
    <location>
        <begin position="137"/>
        <end position="158"/>
    </location>
</feature>
<dbReference type="SMART" id="SM00387">
    <property type="entry name" value="HATPase_c"/>
    <property type="match status" value="1"/>
</dbReference>
<evidence type="ECO:0000313" key="12">
    <source>
        <dbReference type="EMBL" id="SLM28055.1"/>
    </source>
</evidence>
<feature type="domain" description="PAC" evidence="11">
    <location>
        <begin position="648"/>
        <end position="702"/>
    </location>
</feature>
<keyword evidence="7" id="KW-0812">Transmembrane</keyword>
<dbReference type="InterPro" id="IPR036890">
    <property type="entry name" value="HATPase_C_sf"/>
</dbReference>
<dbReference type="InterPro" id="IPR003018">
    <property type="entry name" value="GAF"/>
</dbReference>
<dbReference type="InterPro" id="IPR036097">
    <property type="entry name" value="HisK_dim/P_sf"/>
</dbReference>
<dbReference type="PRINTS" id="PR00344">
    <property type="entry name" value="BCTRLSENSOR"/>
</dbReference>
<dbReference type="SMART" id="SM00086">
    <property type="entry name" value="PAC"/>
    <property type="match status" value="1"/>
</dbReference>
<evidence type="ECO:0000259" key="10">
    <source>
        <dbReference type="PROSITE" id="PS50112"/>
    </source>
</evidence>
<dbReference type="Proteomes" id="UP000191931">
    <property type="component" value="Unassembled WGS sequence"/>
</dbReference>
<feature type="domain" description="PAS" evidence="10">
    <location>
        <begin position="577"/>
        <end position="623"/>
    </location>
</feature>
<dbReference type="InterPro" id="IPR003661">
    <property type="entry name" value="HisK_dim/P_dom"/>
</dbReference>
<feature type="domain" description="Histidine kinase" evidence="8">
    <location>
        <begin position="715"/>
        <end position="939"/>
    </location>
</feature>
<dbReference type="PROSITE" id="PS50113">
    <property type="entry name" value="PAC"/>
    <property type="match status" value="1"/>
</dbReference>
<dbReference type="Pfam" id="PF00072">
    <property type="entry name" value="Response_reg"/>
    <property type="match status" value="1"/>
</dbReference>
<dbReference type="STRING" id="1246637.MTBBW1_1230026"/>
<evidence type="ECO:0000256" key="1">
    <source>
        <dbReference type="ARBA" id="ARBA00000085"/>
    </source>
</evidence>
<dbReference type="PANTHER" id="PTHR43065">
    <property type="entry name" value="SENSOR HISTIDINE KINASE"/>
    <property type="match status" value="1"/>
</dbReference>
<dbReference type="GO" id="GO:0000155">
    <property type="term" value="F:phosphorelay sensor kinase activity"/>
    <property type="evidence" value="ECO:0007669"/>
    <property type="project" value="InterPro"/>
</dbReference>
<dbReference type="CDD" id="cd00156">
    <property type="entry name" value="REC"/>
    <property type="match status" value="1"/>
</dbReference>
<dbReference type="Gene3D" id="3.30.450.40">
    <property type="match status" value="1"/>
</dbReference>
<dbReference type="InterPro" id="IPR013656">
    <property type="entry name" value="PAS_4"/>
</dbReference>
<name>A0A1W1H6P5_9BACT</name>
<sequence length="1087" mass="121874">MDIIPQNTNREYLSELYTNLITLAAILFALYMVSRFNFLLFHGIAEIFSITVAWGVFLLVWNARKFAMDNSFTFLGVAYLFVGFIDLLHTLSYKGMGVFALESSANIATQLWISARYMEAISLLIFPMLIKKKVTSINFILFIYSAVTSIVIISIFMLPLFPVCYIEGTGLTFFKKGSEYSICVILAFAALLMFFKRNLMEARVYKLIIISIGITICAELCFTFYVSVYGLSNLMGHFFKIISFYIIFIAIIKSGFKEPYSLIFHGLLEEKKSLEQNIIVPQKRSLLIMESRLRINQFSFNCTVEELLQKVLDEVEMLTESRIGFIHFVDWDKNSISLQMWSSATLSNACNIPDSLSHYPIDRAGIWADSLRTGKPVIHNDYEKAEGKKGLPPGHISILRELTVPVFRGDCIVAILGVGNKPSPYTQEDIETVTSIASMGWDIIERKKAEDALEKSQKMLESIIENSPALISIYDNNGRYQLANQSLADVIGIPPEKIIDHSFNDLLPQEISEQFMLRINEIFKTGKSSQFKDNIFLNANSKDYITTLFPVQEENGNIKSAGAISIDVTENILIQEEILRLKSAIDQVQEGIIITDSNGIITFVNPGFEKITGYSQKESMGKNPRFLKSGKQDSGFYRKMWETLKAGRTWSGRIVNRHKNGALFTEDTTISPVLDENGKILNFIAIKKDITEELDVQRRLEQAQKMEAIGTLAGGIAHDFNNMLFPIMGHTEMLKDDLPKNSPLHHYVDSIMEAAGRSSELVKQILAFSRQSDGEAEPTMLQPVIKEVLKLLRSTFPSTIRINHNINANCSMCLINPVKFHQVLMNIATNSLHAMESKGKGELFVSLNEDYIDRIQSQKMDMPEGTYACLEITDTGCGIDSSIASKIFDPYFTTKAEGKGTGMGLAVIHGIVNNAGGHVCFQSNPETGTTFKVYLPCITEEKKPMTETGNKYNESIKGGDEHLLLVDDEAPVIEMIKLLLMRLGYSISSYSSSIAALEAFRQSPEKFDLLITDLIMPDMTGDRLTSAIKKIRADIPVILCTGFSDELNMNELKSTGVDEIILKPVLNRDIAAAIRKLLDTSPTTKEI</sequence>
<dbReference type="SMART" id="SM00065">
    <property type="entry name" value="GAF"/>
    <property type="match status" value="1"/>
</dbReference>
<dbReference type="SMART" id="SM00448">
    <property type="entry name" value="REC"/>
    <property type="match status" value="1"/>
</dbReference>
<feature type="transmembrane region" description="Helical" evidence="7">
    <location>
        <begin position="111"/>
        <end position="130"/>
    </location>
</feature>
<dbReference type="CDD" id="cd00130">
    <property type="entry name" value="PAS"/>
    <property type="match status" value="2"/>
</dbReference>